<keyword evidence="2" id="KW-0812">Transmembrane</keyword>
<keyword evidence="2" id="KW-1133">Transmembrane helix</keyword>
<dbReference type="AlphaFoldDB" id="V7BW24"/>
<evidence type="ECO:0000256" key="2">
    <source>
        <dbReference type="SAM" id="Phobius"/>
    </source>
</evidence>
<evidence type="ECO:0000313" key="4">
    <source>
        <dbReference type="Proteomes" id="UP000000226"/>
    </source>
</evidence>
<protein>
    <submittedName>
        <fullName evidence="3">Uncharacterized protein</fullName>
    </submittedName>
</protein>
<feature type="transmembrane region" description="Helical" evidence="2">
    <location>
        <begin position="83"/>
        <end position="105"/>
    </location>
</feature>
<keyword evidence="4" id="KW-1185">Reference proteome</keyword>
<organism evidence="3 4">
    <name type="scientific">Phaseolus vulgaris</name>
    <name type="common">Kidney bean</name>
    <name type="synonym">French bean</name>
    <dbReference type="NCBI Taxonomy" id="3885"/>
    <lineage>
        <taxon>Eukaryota</taxon>
        <taxon>Viridiplantae</taxon>
        <taxon>Streptophyta</taxon>
        <taxon>Embryophyta</taxon>
        <taxon>Tracheophyta</taxon>
        <taxon>Spermatophyta</taxon>
        <taxon>Magnoliopsida</taxon>
        <taxon>eudicotyledons</taxon>
        <taxon>Gunneridae</taxon>
        <taxon>Pentapetalae</taxon>
        <taxon>rosids</taxon>
        <taxon>fabids</taxon>
        <taxon>Fabales</taxon>
        <taxon>Fabaceae</taxon>
        <taxon>Papilionoideae</taxon>
        <taxon>50 kb inversion clade</taxon>
        <taxon>NPAAA clade</taxon>
        <taxon>indigoferoid/millettioid clade</taxon>
        <taxon>Phaseoleae</taxon>
        <taxon>Phaseolus</taxon>
    </lineage>
</organism>
<dbReference type="Proteomes" id="UP000000226">
    <property type="component" value="Chromosome 5"/>
</dbReference>
<dbReference type="Gramene" id="ESW22207">
    <property type="protein sequence ID" value="ESW22207"/>
    <property type="gene ID" value="PHAVU_005G136100g"/>
</dbReference>
<accession>V7BW24</accession>
<evidence type="ECO:0000313" key="3">
    <source>
        <dbReference type="EMBL" id="ESW22207.1"/>
    </source>
</evidence>
<sequence length="107" mass="11572">MPTHLLLMPTHPLLTPMHPLLMPTHPLLMPPLPDLTPKSLRLLVSGLTRKLRVVTETAKTPKPAMVMAPSPEESSKSSGGRRIGVSGTWVLPLVLVLGVVFVGFLDI</sequence>
<reference evidence="4" key="1">
    <citation type="journal article" date="2014" name="Nat. Genet.">
        <title>A reference genome for common bean and genome-wide analysis of dual domestications.</title>
        <authorList>
            <person name="Schmutz J."/>
            <person name="McClean P.E."/>
            <person name="Mamidi S."/>
            <person name="Wu G.A."/>
            <person name="Cannon S.B."/>
            <person name="Grimwood J."/>
            <person name="Jenkins J."/>
            <person name="Shu S."/>
            <person name="Song Q."/>
            <person name="Chavarro C."/>
            <person name="Torres-Torres M."/>
            <person name="Geffroy V."/>
            <person name="Moghaddam S.M."/>
            <person name="Gao D."/>
            <person name="Abernathy B."/>
            <person name="Barry K."/>
            <person name="Blair M."/>
            <person name="Brick M.A."/>
            <person name="Chovatia M."/>
            <person name="Gepts P."/>
            <person name="Goodstein D.M."/>
            <person name="Gonzales M."/>
            <person name="Hellsten U."/>
            <person name="Hyten D.L."/>
            <person name="Jia G."/>
            <person name="Kelly J.D."/>
            <person name="Kudrna D."/>
            <person name="Lee R."/>
            <person name="Richard M.M."/>
            <person name="Miklas P.N."/>
            <person name="Osorno J.M."/>
            <person name="Rodrigues J."/>
            <person name="Thareau V."/>
            <person name="Urrea C.A."/>
            <person name="Wang M."/>
            <person name="Yu Y."/>
            <person name="Zhang M."/>
            <person name="Wing R.A."/>
            <person name="Cregan P.B."/>
            <person name="Rokhsar D.S."/>
            <person name="Jackson S.A."/>
        </authorList>
    </citation>
    <scope>NUCLEOTIDE SEQUENCE [LARGE SCALE GENOMIC DNA]</scope>
    <source>
        <strain evidence="4">cv. G19833</strain>
    </source>
</reference>
<keyword evidence="2" id="KW-0472">Membrane</keyword>
<proteinExistence type="predicted"/>
<feature type="compositionally biased region" description="Low complexity" evidence="1">
    <location>
        <begin position="69"/>
        <end position="81"/>
    </location>
</feature>
<feature type="region of interest" description="Disordered" evidence="1">
    <location>
        <begin position="60"/>
        <end position="81"/>
    </location>
</feature>
<dbReference type="EMBL" id="CM002292">
    <property type="protein sequence ID" value="ESW22207.1"/>
    <property type="molecule type" value="Genomic_DNA"/>
</dbReference>
<evidence type="ECO:0000256" key="1">
    <source>
        <dbReference type="SAM" id="MobiDB-lite"/>
    </source>
</evidence>
<name>V7BW24_PHAVU</name>
<gene>
    <name evidence="3" type="ORF">PHAVU_005G136100g</name>
</gene>